<dbReference type="EMBL" id="CAADFK010000159">
    <property type="protein sequence ID" value="VFK19055.1"/>
    <property type="molecule type" value="Genomic_DNA"/>
</dbReference>
<dbReference type="AlphaFoldDB" id="A0A450WPT3"/>
<accession>A0A450WPT3</accession>
<organism evidence="1">
    <name type="scientific">Candidatus Kentrum sp. LPFa</name>
    <dbReference type="NCBI Taxonomy" id="2126335"/>
    <lineage>
        <taxon>Bacteria</taxon>
        <taxon>Pseudomonadati</taxon>
        <taxon>Pseudomonadota</taxon>
        <taxon>Gammaproteobacteria</taxon>
        <taxon>Candidatus Kentrum</taxon>
    </lineage>
</organism>
<proteinExistence type="predicted"/>
<gene>
    <name evidence="1" type="ORF">BECKLPF1236B_GA0070989_115910</name>
</gene>
<name>A0A450WPT3_9GAMM</name>
<reference evidence="1" key="1">
    <citation type="submission" date="2019-02" db="EMBL/GenBank/DDBJ databases">
        <authorList>
            <person name="Gruber-Vodicka R. H."/>
            <person name="Seah K. B. B."/>
        </authorList>
    </citation>
    <scope>NUCLEOTIDE SEQUENCE</scope>
    <source>
        <strain evidence="1">BECK_S313</strain>
    </source>
</reference>
<sequence length="108" mass="12830">MLMQTEQILATDHHPINVQVLNIPYLPNNETQIDLEPYCFEVLTHQEIKALTADILSELEKTPILHDDFLSMVKTIDTFRNQWEKIFLKFVRTSFHWGVGLSRYYFVF</sequence>
<evidence type="ECO:0000313" key="1">
    <source>
        <dbReference type="EMBL" id="VFK19055.1"/>
    </source>
</evidence>
<protein>
    <submittedName>
        <fullName evidence="1">Uncharacterized protein</fullName>
    </submittedName>
</protein>